<name>G5GL16_9FIRM</name>
<accession>G5GL16</accession>
<protein>
    <recommendedName>
        <fullName evidence="1">Peptidase C39-like domain-containing protein</fullName>
    </recommendedName>
</protein>
<dbReference type="EMBL" id="ACZL01000053">
    <property type="protein sequence ID" value="EHI54572.1"/>
    <property type="molecule type" value="Genomic_DNA"/>
</dbReference>
<dbReference type="Proteomes" id="UP000003011">
    <property type="component" value="Unassembled WGS sequence"/>
</dbReference>
<sequence>MKMIRNIMLFAPVGIFLIVIMAASGGGSTASTEPVSIVASKTKITQYAQYATDLGVPWDIVLLSDVLNAEKAGQKGVESINPVYTTLEFLRANVEVEHYEVVGTETHTDSEGNTYEVDKYDWVYNRTDEYVAKNDILSYIGLTESDNPDLTPQNLIDRLNQKASDDSTNEWRYKASFLVNTDYRSVLSNYIKLSSEQVDNVMKLYTSEYMNSWLPEDLKTRINNMMNNMGLNQENNISVRRSYEGITFTDTDTPVVYYNQADSRWGNQKYVSKTIASTGCGPTSLAIVVSTLTGTAYDPPAICEWARTGNYYVHGKGSLHSLIPDGARHFGLQVSGCSYTEGQRIVDALSSGSLVIAIMSKGHFTTGGHFIVLRGVTADGKILVADPGSTARSQQKWDLSIILNEANKGASAGGPFWIISK</sequence>
<evidence type="ECO:0000259" key="1">
    <source>
        <dbReference type="Pfam" id="PF13529"/>
    </source>
</evidence>
<gene>
    <name evidence="2" type="ORF">HMPREF9333_02261</name>
</gene>
<evidence type="ECO:0000313" key="2">
    <source>
        <dbReference type="EMBL" id="EHI54572.1"/>
    </source>
</evidence>
<dbReference type="eggNOG" id="COG3584">
    <property type="taxonomic scope" value="Bacteria"/>
</dbReference>
<dbReference type="HOGENOM" id="CLU_651775_0_0_9"/>
<dbReference type="Pfam" id="PF13529">
    <property type="entry name" value="Peptidase_C39_2"/>
    <property type="match status" value="1"/>
</dbReference>
<proteinExistence type="predicted"/>
<keyword evidence="3" id="KW-1185">Reference proteome</keyword>
<reference evidence="2 3" key="1">
    <citation type="submission" date="2011-08" db="EMBL/GenBank/DDBJ databases">
        <title>The Genome Sequence of Johnsonella ignava ATCC 51276.</title>
        <authorList>
            <consortium name="The Broad Institute Genome Sequencing Platform"/>
            <person name="Earl A."/>
            <person name="Ward D."/>
            <person name="Feldgarden M."/>
            <person name="Gevers D."/>
            <person name="Izard J."/>
            <person name="Blanton J.M."/>
            <person name="Baranova O.V."/>
            <person name="Dewhirst F.E."/>
            <person name="Young S.K."/>
            <person name="Zeng Q."/>
            <person name="Gargeya S."/>
            <person name="Fitzgerald M."/>
            <person name="Haas B."/>
            <person name="Abouelleil A."/>
            <person name="Alvarado L."/>
            <person name="Arachchi H.M."/>
            <person name="Berlin A."/>
            <person name="Brown A."/>
            <person name="Chapman S.B."/>
            <person name="Chen Z."/>
            <person name="Dunbar C."/>
            <person name="Freedman E."/>
            <person name="Gearin G."/>
            <person name="Gellesch M."/>
            <person name="Goldberg J."/>
            <person name="Griggs A."/>
            <person name="Gujja S."/>
            <person name="Heiman D."/>
            <person name="Howarth C."/>
            <person name="Larson L."/>
            <person name="Lui A."/>
            <person name="MacDonald P.J.P."/>
            <person name="Montmayeur A."/>
            <person name="Murphy C."/>
            <person name="Neiman D."/>
            <person name="Pearson M."/>
            <person name="Priest M."/>
            <person name="Roberts A."/>
            <person name="Saif S."/>
            <person name="Shea T."/>
            <person name="Shenoy N."/>
            <person name="Sisk P."/>
            <person name="Stolte C."/>
            <person name="Sykes S."/>
            <person name="Wortman J."/>
            <person name="Nusbaum C."/>
            <person name="Birren B."/>
        </authorList>
    </citation>
    <scope>NUCLEOTIDE SEQUENCE [LARGE SCALE GENOMIC DNA]</scope>
    <source>
        <strain evidence="2 3">ATCC 51276</strain>
    </source>
</reference>
<dbReference type="InterPro" id="IPR039564">
    <property type="entry name" value="Peptidase_C39-like"/>
</dbReference>
<dbReference type="RefSeq" id="WP_005542313.1">
    <property type="nucleotide sequence ID" value="NZ_JH378845.1"/>
</dbReference>
<dbReference type="PATRIC" id="fig|679200.3.peg.2375"/>
<comment type="caution">
    <text evidence="2">The sequence shown here is derived from an EMBL/GenBank/DDBJ whole genome shotgun (WGS) entry which is preliminary data.</text>
</comment>
<dbReference type="OrthoDB" id="3186156at2"/>
<dbReference type="STRING" id="679200.HMPREF9333_02261"/>
<evidence type="ECO:0000313" key="3">
    <source>
        <dbReference type="Proteomes" id="UP000003011"/>
    </source>
</evidence>
<feature type="domain" description="Peptidase C39-like" evidence="1">
    <location>
        <begin position="255"/>
        <end position="387"/>
    </location>
</feature>
<dbReference type="Gene3D" id="3.90.70.10">
    <property type="entry name" value="Cysteine proteinases"/>
    <property type="match status" value="1"/>
</dbReference>
<dbReference type="AlphaFoldDB" id="G5GL16"/>
<organism evidence="2 3">
    <name type="scientific">Johnsonella ignava ATCC 51276</name>
    <dbReference type="NCBI Taxonomy" id="679200"/>
    <lineage>
        <taxon>Bacteria</taxon>
        <taxon>Bacillati</taxon>
        <taxon>Bacillota</taxon>
        <taxon>Clostridia</taxon>
        <taxon>Lachnospirales</taxon>
        <taxon>Lachnospiraceae</taxon>
        <taxon>Johnsonella</taxon>
    </lineage>
</organism>